<dbReference type="OrthoDB" id="191189at2"/>
<dbReference type="AlphaFoldDB" id="A0A1Q9LLM7"/>
<comment type="caution">
    <text evidence="1">The sequence shown here is derived from an EMBL/GenBank/DDBJ whole genome shotgun (WGS) entry which is preliminary data.</text>
</comment>
<organism evidence="1 2">
    <name type="scientific">Actinokineospora bangkokensis</name>
    <dbReference type="NCBI Taxonomy" id="1193682"/>
    <lineage>
        <taxon>Bacteria</taxon>
        <taxon>Bacillati</taxon>
        <taxon>Actinomycetota</taxon>
        <taxon>Actinomycetes</taxon>
        <taxon>Pseudonocardiales</taxon>
        <taxon>Pseudonocardiaceae</taxon>
        <taxon>Actinokineospora</taxon>
    </lineage>
</organism>
<keyword evidence="2" id="KW-1185">Reference proteome</keyword>
<reference evidence="1 2" key="1">
    <citation type="submission" date="2016-10" db="EMBL/GenBank/DDBJ databases">
        <title>The Draft Genome Sequence of Actinokineospora bangkokensis 44EHWT reveals the biosynthetic pathway of antifungal compounds Thailandins with unusual extender unit butylmalonyl-CoA.</title>
        <authorList>
            <person name="Greule A."/>
            <person name="Intra B."/>
            <person name="Flemming S."/>
            <person name="Rommel M.G."/>
            <person name="Panbangred W."/>
            <person name="Bechthold A."/>
        </authorList>
    </citation>
    <scope>NUCLEOTIDE SEQUENCE [LARGE SCALE GENOMIC DNA]</scope>
    <source>
        <strain evidence="1 2">44EHW</strain>
    </source>
</reference>
<gene>
    <name evidence="1" type="ORF">BJP25_18365</name>
</gene>
<evidence type="ECO:0000313" key="2">
    <source>
        <dbReference type="Proteomes" id="UP000186040"/>
    </source>
</evidence>
<proteinExistence type="predicted"/>
<sequence>MRTDDLHDRDPRGGASADRVPFAFDARFRVPLALAGVTPSTAWVELGDDWFTARFGPWVVRTPTTNLAGARLSGPFAAWKAVGARLSLADRGLTFGSSTDQAVCVRFHVPVTGIEPLGLIAHPALTATVADPEHLLRRIAALTG</sequence>
<protein>
    <submittedName>
        <fullName evidence="1">Uncharacterized protein</fullName>
    </submittedName>
</protein>
<dbReference type="EMBL" id="MKQR01000013">
    <property type="protein sequence ID" value="OLR92938.1"/>
    <property type="molecule type" value="Genomic_DNA"/>
</dbReference>
<name>A0A1Q9LLM7_9PSEU</name>
<accession>A0A1Q9LLM7</accession>
<dbReference type="STRING" id="1193682.BJP25_18365"/>
<dbReference type="Proteomes" id="UP000186040">
    <property type="component" value="Unassembled WGS sequence"/>
</dbReference>
<dbReference type="RefSeq" id="WP_075975203.1">
    <property type="nucleotide sequence ID" value="NZ_MKQR01000013.1"/>
</dbReference>
<evidence type="ECO:0000313" key="1">
    <source>
        <dbReference type="EMBL" id="OLR92938.1"/>
    </source>
</evidence>